<dbReference type="EMBL" id="RBZW01000008">
    <property type="protein sequence ID" value="THE66418.1"/>
    <property type="molecule type" value="Genomic_DNA"/>
</dbReference>
<proteinExistence type="predicted"/>
<accession>A0A4S3TUR9</accession>
<evidence type="ECO:0000313" key="1">
    <source>
        <dbReference type="EMBL" id="THE66418.1"/>
    </source>
</evidence>
<keyword evidence="2" id="KW-1185">Reference proteome</keyword>
<name>A0A4S3TUR9_9EURY</name>
<dbReference type="RefSeq" id="WP_141463104.1">
    <property type="nucleotide sequence ID" value="NZ_RBZW01000008.1"/>
</dbReference>
<evidence type="ECO:0000313" key="2">
    <source>
        <dbReference type="Proteomes" id="UP000318864"/>
    </source>
</evidence>
<reference evidence="1 2" key="1">
    <citation type="submission" date="2018-10" db="EMBL/GenBank/DDBJ databases">
        <title>Natronolimnobius sp. XQ-INN 246 isolated from Inner Mongolia Autonomous Region of China.</title>
        <authorList>
            <person name="Xue Q."/>
        </authorList>
    </citation>
    <scope>NUCLEOTIDE SEQUENCE [LARGE SCALE GENOMIC DNA]</scope>
    <source>
        <strain evidence="1 2">XQ-INN 246</strain>
    </source>
</reference>
<dbReference type="Pfam" id="PF24336">
    <property type="entry name" value="DUF7504"/>
    <property type="match status" value="1"/>
</dbReference>
<organism evidence="1 2">
    <name type="scientific">Salinadaptatus halalkaliphilus</name>
    <dbReference type="NCBI Taxonomy" id="2419781"/>
    <lineage>
        <taxon>Archaea</taxon>
        <taxon>Methanobacteriati</taxon>
        <taxon>Methanobacteriota</taxon>
        <taxon>Stenosarchaea group</taxon>
        <taxon>Halobacteria</taxon>
        <taxon>Halobacteriales</taxon>
        <taxon>Natrialbaceae</taxon>
        <taxon>Salinadaptatus</taxon>
    </lineage>
</organism>
<dbReference type="Proteomes" id="UP000318864">
    <property type="component" value="Unassembled WGS sequence"/>
</dbReference>
<dbReference type="OrthoDB" id="199953at2157"/>
<comment type="caution">
    <text evidence="1">The sequence shown here is derived from an EMBL/GenBank/DDBJ whole genome shotgun (WGS) entry which is preliminary data.</text>
</comment>
<gene>
    <name evidence="1" type="ORF">D8Y22_02330</name>
</gene>
<sequence length="218" mass="23117">MSVSGSTAFDVETLPIDRVDDGTSILLTGDDTEALKTVFSRIVAADEDERSIVLATNAGGRAVRRTLRNAKSGAGDRASVLTCEGPDHDDAVTTVDDIGDLTRLGMEFSSLVAASQQSTARFRAGIFLCSTICSEVEDTRSVFRFLNTNFLTELRRGEGIGVCAIDTSADLETDINSMISGMETSFSARIDIKVTGRTDATLTVSGLSGVDETVDVTL</sequence>
<dbReference type="AlphaFoldDB" id="A0A4S3TUR9"/>
<protein>
    <submittedName>
        <fullName evidence="1">Uncharacterized protein</fullName>
    </submittedName>
</protein>
<dbReference type="InterPro" id="IPR055927">
    <property type="entry name" value="DUF7504"/>
</dbReference>